<dbReference type="InterPro" id="IPR012148">
    <property type="entry name" value="ABBA_DMATS-like"/>
</dbReference>
<dbReference type="GO" id="GO:0009820">
    <property type="term" value="P:alkaloid metabolic process"/>
    <property type="evidence" value="ECO:0007669"/>
    <property type="project" value="InterPro"/>
</dbReference>
<evidence type="ECO:0000256" key="3">
    <source>
        <dbReference type="PIRSR" id="PIRSR000509-1"/>
    </source>
</evidence>
<feature type="binding site" evidence="3">
    <location>
        <position position="433"/>
    </location>
    <ligand>
        <name>dimethylallyl diphosphate</name>
        <dbReference type="ChEBI" id="CHEBI:57623"/>
    </ligand>
</feature>
<protein>
    <submittedName>
        <fullName evidence="4">Dimethylallyl tryptophan synthase GliD1</fullName>
    </submittedName>
</protein>
<dbReference type="PANTHER" id="PTHR40627:SF4">
    <property type="entry name" value="PRENYLTRANSFERASE ASQH1-RELATED"/>
    <property type="match status" value="1"/>
</dbReference>
<sequence>MTEAWKALSQCLPPGNANSDAWWQLTGRHLAAIVDAAGYPLEKQYEALLFHYHWTVPYMGRAPGPWLRSPADLPWKSLMALDGTPIEYSWKWNTKKPGSTPNVRYVVEPIGDDAGTELDPLNQRASRELLFRLKKVLPGMDNNWASHFLATLFDHDDAVFAREAARGGHLGTSVQLAVEFHDKATAIKSYFFPRKYGQAGLMPLEQWQTCVDELRMEIDADAGASAAVFATPARTAVDNFLATSLHGKHLTPISLAVDNVAPLQSRLKWYFHTTQTSFASVRHIMTLGGAIAPPEMDALLDQLASLVKVVNGLADDFPEDAEVPAGSELETSLDFGELSKALKGYLYYFDIAPGKAVPEIKLFVPTRYYGRDDLALGRALTQWMEANGRGSHCQRYLDMLESLAGHRRLDEGKGLQTYVSCLFKKGELDITTYLGAEAFHPGRLAPKGEPCLTKRSTLRRGDSY</sequence>
<feature type="binding site" evidence="3">
    <location>
        <position position="104"/>
    </location>
    <ligand>
        <name>dimethylallyl diphosphate</name>
        <dbReference type="ChEBI" id="CHEBI:57623"/>
    </ligand>
</feature>
<accession>A0A6G1JL38</accession>
<reference evidence="4" key="1">
    <citation type="journal article" date="2020" name="Stud. Mycol.">
        <title>101 Dothideomycetes genomes: a test case for predicting lifestyles and emergence of pathogens.</title>
        <authorList>
            <person name="Haridas S."/>
            <person name="Albert R."/>
            <person name="Binder M."/>
            <person name="Bloem J."/>
            <person name="Labutti K."/>
            <person name="Salamov A."/>
            <person name="Andreopoulos B."/>
            <person name="Baker S."/>
            <person name="Barry K."/>
            <person name="Bills G."/>
            <person name="Bluhm B."/>
            <person name="Cannon C."/>
            <person name="Castanera R."/>
            <person name="Culley D."/>
            <person name="Daum C."/>
            <person name="Ezra D."/>
            <person name="Gonzalez J."/>
            <person name="Henrissat B."/>
            <person name="Kuo A."/>
            <person name="Liang C."/>
            <person name="Lipzen A."/>
            <person name="Lutzoni F."/>
            <person name="Magnuson J."/>
            <person name="Mondo S."/>
            <person name="Nolan M."/>
            <person name="Ohm R."/>
            <person name="Pangilinan J."/>
            <person name="Park H.-J."/>
            <person name="Ramirez L."/>
            <person name="Alfaro M."/>
            <person name="Sun H."/>
            <person name="Tritt A."/>
            <person name="Yoshinaga Y."/>
            <person name="Zwiers L.-H."/>
            <person name="Turgeon B."/>
            <person name="Goodwin S."/>
            <person name="Spatafora J."/>
            <person name="Crous P."/>
            <person name="Grigoriev I."/>
        </authorList>
    </citation>
    <scope>NUCLEOTIDE SEQUENCE</scope>
    <source>
        <strain evidence="4">CBS 122367</strain>
    </source>
</reference>
<dbReference type="InterPro" id="IPR033964">
    <property type="entry name" value="ABBA"/>
</dbReference>
<dbReference type="EMBL" id="MU005570">
    <property type="protein sequence ID" value="KAF2691148.1"/>
    <property type="molecule type" value="Genomic_DNA"/>
</dbReference>
<feature type="binding site" evidence="3">
    <location>
        <position position="190"/>
    </location>
    <ligand>
        <name>dimethylallyl diphosphate</name>
        <dbReference type="ChEBI" id="CHEBI:57623"/>
    </ligand>
</feature>
<organism evidence="4 5">
    <name type="scientific">Lentithecium fluviatile CBS 122367</name>
    <dbReference type="NCBI Taxonomy" id="1168545"/>
    <lineage>
        <taxon>Eukaryota</taxon>
        <taxon>Fungi</taxon>
        <taxon>Dikarya</taxon>
        <taxon>Ascomycota</taxon>
        <taxon>Pezizomycotina</taxon>
        <taxon>Dothideomycetes</taxon>
        <taxon>Pleosporomycetidae</taxon>
        <taxon>Pleosporales</taxon>
        <taxon>Massarineae</taxon>
        <taxon>Lentitheciaceae</taxon>
        <taxon>Lentithecium</taxon>
    </lineage>
</organism>
<dbReference type="SFLD" id="SFLDG01162">
    <property type="entry name" value="I"/>
    <property type="match status" value="1"/>
</dbReference>
<dbReference type="Pfam" id="PF11991">
    <property type="entry name" value="Trp_DMAT"/>
    <property type="match status" value="1"/>
</dbReference>
<dbReference type="PIRSF" id="PIRSF000509">
    <property type="entry name" value="Trp_DMAT"/>
    <property type="match status" value="1"/>
</dbReference>
<gene>
    <name evidence="4" type="ORF">K458DRAFT_287096</name>
</gene>
<feature type="binding site" evidence="3">
    <location>
        <position position="268"/>
    </location>
    <ligand>
        <name>dimethylallyl diphosphate</name>
        <dbReference type="ChEBI" id="CHEBI:57623"/>
    </ligand>
</feature>
<keyword evidence="5" id="KW-1185">Reference proteome</keyword>
<dbReference type="CDD" id="cd13929">
    <property type="entry name" value="PT-DMATS_CymD"/>
    <property type="match status" value="1"/>
</dbReference>
<feature type="binding site" evidence="3">
    <location>
        <position position="270"/>
    </location>
    <ligand>
        <name>dimethylallyl diphosphate</name>
        <dbReference type="ChEBI" id="CHEBI:57623"/>
    </ligand>
</feature>
<proteinExistence type="inferred from homology"/>
<dbReference type="GO" id="GO:0004659">
    <property type="term" value="F:prenyltransferase activity"/>
    <property type="evidence" value="ECO:0007669"/>
    <property type="project" value="TreeGrafter"/>
</dbReference>
<feature type="binding site" evidence="3">
    <location>
        <position position="188"/>
    </location>
    <ligand>
        <name>dimethylallyl diphosphate</name>
        <dbReference type="ChEBI" id="CHEBI:57623"/>
    </ligand>
</feature>
<keyword evidence="2" id="KW-0808">Transferase</keyword>
<comment type="similarity">
    <text evidence="1">Belongs to the tryptophan dimethylallyltransferase family.</text>
</comment>
<dbReference type="OrthoDB" id="3354387at2759"/>
<dbReference type="PANTHER" id="PTHR40627">
    <property type="entry name" value="INDOLE PRENYLTRANSFERASE TDIB-RELATED"/>
    <property type="match status" value="1"/>
</dbReference>
<evidence type="ECO:0000256" key="2">
    <source>
        <dbReference type="ARBA" id="ARBA00022679"/>
    </source>
</evidence>
<dbReference type="SFLD" id="SFLDS00036">
    <property type="entry name" value="Aromatic_Prenyltransferase"/>
    <property type="match status" value="1"/>
</dbReference>
<dbReference type="Proteomes" id="UP000799291">
    <property type="component" value="Unassembled WGS sequence"/>
</dbReference>
<dbReference type="NCBIfam" id="TIGR03429">
    <property type="entry name" value="arom_pren_DMATS"/>
    <property type="match status" value="1"/>
</dbReference>
<evidence type="ECO:0000256" key="1">
    <source>
        <dbReference type="ARBA" id="ARBA00010209"/>
    </source>
</evidence>
<name>A0A6G1JL38_9PLEO</name>
<evidence type="ECO:0000313" key="5">
    <source>
        <dbReference type="Proteomes" id="UP000799291"/>
    </source>
</evidence>
<feature type="binding site" evidence="3">
    <location>
        <position position="266"/>
    </location>
    <ligand>
        <name>dimethylallyl diphosphate</name>
        <dbReference type="ChEBI" id="CHEBI:57623"/>
    </ligand>
</feature>
<evidence type="ECO:0000313" key="4">
    <source>
        <dbReference type="EMBL" id="KAF2691148.1"/>
    </source>
</evidence>
<dbReference type="InterPro" id="IPR017795">
    <property type="entry name" value="ABBA_NscD-like"/>
</dbReference>
<feature type="binding site" evidence="3">
    <location>
        <position position="87"/>
    </location>
    <ligand>
        <name>L-tryptophan</name>
        <dbReference type="ChEBI" id="CHEBI:57912"/>
    </ligand>
</feature>
<dbReference type="AlphaFoldDB" id="A0A6G1JL38"/>